<evidence type="ECO:0000313" key="3">
    <source>
        <dbReference type="Proteomes" id="UP001265746"/>
    </source>
</evidence>
<sequence>MSADTHSIKAKVASDGPNEAPAAPEQSDTQNPPQEKDTRALFKDAFDRAWNSTSEEILERHPTWKDTPPARGVSPATAMRILEEMERKERELSDGTETTGAHNVS</sequence>
<evidence type="ECO:0000313" key="2">
    <source>
        <dbReference type="EMBL" id="KAK2609670.1"/>
    </source>
</evidence>
<organism evidence="2 3">
    <name type="scientific">Phomopsis amygdali</name>
    <name type="common">Fusicoccum amygdali</name>
    <dbReference type="NCBI Taxonomy" id="1214568"/>
    <lineage>
        <taxon>Eukaryota</taxon>
        <taxon>Fungi</taxon>
        <taxon>Dikarya</taxon>
        <taxon>Ascomycota</taxon>
        <taxon>Pezizomycotina</taxon>
        <taxon>Sordariomycetes</taxon>
        <taxon>Sordariomycetidae</taxon>
        <taxon>Diaporthales</taxon>
        <taxon>Diaporthaceae</taxon>
        <taxon>Diaporthe</taxon>
    </lineage>
</organism>
<name>A0AAD9W5H9_PHOAM</name>
<feature type="compositionally biased region" description="Polar residues" evidence="1">
    <location>
        <begin position="95"/>
        <end position="105"/>
    </location>
</feature>
<keyword evidence="3" id="KW-1185">Reference proteome</keyword>
<dbReference type="EMBL" id="JAUJFL010000002">
    <property type="protein sequence ID" value="KAK2609670.1"/>
    <property type="molecule type" value="Genomic_DNA"/>
</dbReference>
<reference evidence="2" key="1">
    <citation type="submission" date="2023-06" db="EMBL/GenBank/DDBJ databases">
        <authorList>
            <person name="Noh H."/>
        </authorList>
    </citation>
    <scope>NUCLEOTIDE SEQUENCE</scope>
    <source>
        <strain evidence="2">DUCC20226</strain>
    </source>
</reference>
<gene>
    <name evidence="2" type="ORF">N8I77_003160</name>
</gene>
<accession>A0AAD9W5H9</accession>
<evidence type="ECO:0000256" key="1">
    <source>
        <dbReference type="SAM" id="MobiDB-lite"/>
    </source>
</evidence>
<dbReference type="Proteomes" id="UP001265746">
    <property type="component" value="Unassembled WGS sequence"/>
</dbReference>
<protein>
    <submittedName>
        <fullName evidence="2">Uncharacterized protein</fullName>
    </submittedName>
</protein>
<dbReference type="AlphaFoldDB" id="A0AAD9W5H9"/>
<feature type="region of interest" description="Disordered" evidence="1">
    <location>
        <begin position="85"/>
        <end position="105"/>
    </location>
</feature>
<feature type="region of interest" description="Disordered" evidence="1">
    <location>
        <begin position="1"/>
        <end position="39"/>
    </location>
</feature>
<comment type="caution">
    <text evidence="2">The sequence shown here is derived from an EMBL/GenBank/DDBJ whole genome shotgun (WGS) entry which is preliminary data.</text>
</comment>
<proteinExistence type="predicted"/>